<dbReference type="PANTHER" id="PTHR43861">
    <property type="entry name" value="TRANS-ACONITATE 2-METHYLTRANSFERASE-RELATED"/>
    <property type="match status" value="1"/>
</dbReference>
<proteinExistence type="predicted"/>
<evidence type="ECO:0000259" key="1">
    <source>
        <dbReference type="Pfam" id="PF08242"/>
    </source>
</evidence>
<accession>A0AAW1V3B4</accession>
<protein>
    <recommendedName>
        <fullName evidence="1">Methyltransferase type 12 domain-containing protein</fullName>
    </recommendedName>
</protein>
<dbReference type="PANTHER" id="PTHR43861:SF1">
    <property type="entry name" value="TRANS-ACONITATE 2-METHYLTRANSFERASE"/>
    <property type="match status" value="1"/>
</dbReference>
<dbReference type="Pfam" id="PF08242">
    <property type="entry name" value="Methyltransf_12"/>
    <property type="match status" value="1"/>
</dbReference>
<dbReference type="EMBL" id="JARQZJ010000112">
    <property type="protein sequence ID" value="KAK9887511.1"/>
    <property type="molecule type" value="Genomic_DNA"/>
</dbReference>
<dbReference type="CDD" id="cd02440">
    <property type="entry name" value="AdoMet_MTases"/>
    <property type="match status" value="1"/>
</dbReference>
<evidence type="ECO:0000313" key="2">
    <source>
        <dbReference type="EMBL" id="KAK9887511.1"/>
    </source>
</evidence>
<dbReference type="Proteomes" id="UP001431783">
    <property type="component" value="Unassembled WGS sequence"/>
</dbReference>
<name>A0AAW1V3B4_9CUCU</name>
<dbReference type="InterPro" id="IPR013217">
    <property type="entry name" value="Methyltransf_12"/>
</dbReference>
<organism evidence="2 3">
    <name type="scientific">Henosepilachna vigintioctopunctata</name>
    <dbReference type="NCBI Taxonomy" id="420089"/>
    <lineage>
        <taxon>Eukaryota</taxon>
        <taxon>Metazoa</taxon>
        <taxon>Ecdysozoa</taxon>
        <taxon>Arthropoda</taxon>
        <taxon>Hexapoda</taxon>
        <taxon>Insecta</taxon>
        <taxon>Pterygota</taxon>
        <taxon>Neoptera</taxon>
        <taxon>Endopterygota</taxon>
        <taxon>Coleoptera</taxon>
        <taxon>Polyphaga</taxon>
        <taxon>Cucujiformia</taxon>
        <taxon>Coccinelloidea</taxon>
        <taxon>Coccinellidae</taxon>
        <taxon>Epilachninae</taxon>
        <taxon>Epilachnini</taxon>
        <taxon>Henosepilachna</taxon>
    </lineage>
</organism>
<evidence type="ECO:0000313" key="3">
    <source>
        <dbReference type="Proteomes" id="UP001431783"/>
    </source>
</evidence>
<sequence length="271" mass="32286">MCFSPQLFSRAKYSLQYVPRYAEQYFKLFNWKKNCKILDIGTGPGNLLFLVEPLFPKDYDEIMCTDRSKKMIDYFNTIKHDPRMKTLQMDIQTTNLPNELKGRFDFVFSCNVLMYLSDIRQTFKNVSQMLNPNGQLFFISAKRAHVHEFYKSMREIRKWTPYMNDFKNWTNYFDTKNPVSLLNAELERVGLEVLKSEYIDLIFYENDKQNILDVFDSLDVISDQIPKSDIPQYKEDYHKMISSIIDERIIDNELRFKVDFGSFVVAARKKC</sequence>
<feature type="domain" description="Methyltransferase type 12" evidence="1">
    <location>
        <begin position="38"/>
        <end position="136"/>
    </location>
</feature>
<dbReference type="SUPFAM" id="SSF53335">
    <property type="entry name" value="S-adenosyl-L-methionine-dependent methyltransferases"/>
    <property type="match status" value="1"/>
</dbReference>
<reference evidence="2 3" key="1">
    <citation type="submission" date="2023-03" db="EMBL/GenBank/DDBJ databases">
        <title>Genome insight into feeding habits of ladybird beetles.</title>
        <authorList>
            <person name="Li H.-S."/>
            <person name="Huang Y.-H."/>
            <person name="Pang H."/>
        </authorList>
    </citation>
    <scope>NUCLEOTIDE SEQUENCE [LARGE SCALE GENOMIC DNA]</scope>
    <source>
        <strain evidence="2">SYSU_2023b</strain>
        <tissue evidence="2">Whole body</tissue>
    </source>
</reference>
<keyword evidence="3" id="KW-1185">Reference proteome</keyword>
<gene>
    <name evidence="2" type="ORF">WA026_023061</name>
</gene>
<dbReference type="InterPro" id="IPR029063">
    <property type="entry name" value="SAM-dependent_MTases_sf"/>
</dbReference>
<dbReference type="AlphaFoldDB" id="A0AAW1V3B4"/>
<comment type="caution">
    <text evidence="2">The sequence shown here is derived from an EMBL/GenBank/DDBJ whole genome shotgun (WGS) entry which is preliminary data.</text>
</comment>
<dbReference type="Gene3D" id="3.40.50.150">
    <property type="entry name" value="Vaccinia Virus protein VP39"/>
    <property type="match status" value="1"/>
</dbReference>